<accession>A0A1M6IWK6</accession>
<organism evidence="1 2">
    <name type="scientific">Aquimarina spongiae</name>
    <dbReference type="NCBI Taxonomy" id="570521"/>
    <lineage>
        <taxon>Bacteria</taxon>
        <taxon>Pseudomonadati</taxon>
        <taxon>Bacteroidota</taxon>
        <taxon>Flavobacteriia</taxon>
        <taxon>Flavobacteriales</taxon>
        <taxon>Flavobacteriaceae</taxon>
        <taxon>Aquimarina</taxon>
    </lineage>
</organism>
<sequence>MPIEIKELHIKINVDESSKGQKSVATFGKEEKSALIASCVEQVMDILEMREER</sequence>
<dbReference type="STRING" id="570521.SAMN04488508_108105"/>
<evidence type="ECO:0000313" key="2">
    <source>
        <dbReference type="Proteomes" id="UP000184432"/>
    </source>
</evidence>
<evidence type="ECO:0000313" key="1">
    <source>
        <dbReference type="EMBL" id="SHJ38754.1"/>
    </source>
</evidence>
<name>A0A1M6IWK6_9FLAO</name>
<reference evidence="2" key="1">
    <citation type="submission" date="2016-11" db="EMBL/GenBank/DDBJ databases">
        <authorList>
            <person name="Varghese N."/>
            <person name="Submissions S."/>
        </authorList>
    </citation>
    <scope>NUCLEOTIDE SEQUENCE [LARGE SCALE GENOMIC DNA]</scope>
    <source>
        <strain evidence="2">DSM 22623</strain>
    </source>
</reference>
<dbReference type="Pfam" id="PF19265">
    <property type="entry name" value="DUF5908"/>
    <property type="match status" value="1"/>
</dbReference>
<dbReference type="AlphaFoldDB" id="A0A1M6IWK6"/>
<dbReference type="RefSeq" id="WP_170864626.1">
    <property type="nucleotide sequence ID" value="NZ_FQYP01000008.1"/>
</dbReference>
<keyword evidence="2" id="KW-1185">Reference proteome</keyword>
<proteinExistence type="predicted"/>
<protein>
    <submittedName>
        <fullName evidence="1">Uncharacterized protein</fullName>
    </submittedName>
</protein>
<dbReference type="InterPro" id="IPR045459">
    <property type="entry name" value="DUF5908"/>
</dbReference>
<dbReference type="EMBL" id="FQYP01000008">
    <property type="protein sequence ID" value="SHJ38754.1"/>
    <property type="molecule type" value="Genomic_DNA"/>
</dbReference>
<dbReference type="Proteomes" id="UP000184432">
    <property type="component" value="Unassembled WGS sequence"/>
</dbReference>
<gene>
    <name evidence="1" type="ORF">SAMN04488508_108105</name>
</gene>